<gene>
    <name evidence="1" type="ORF">J3S90_09260</name>
</gene>
<proteinExistence type="predicted"/>
<keyword evidence="2" id="KW-1185">Reference proteome</keyword>
<name>A0ABS5CTR3_9FLAO</name>
<protein>
    <submittedName>
        <fullName evidence="1">Uncharacterized protein</fullName>
    </submittedName>
</protein>
<dbReference type="RefSeq" id="WP_210645961.1">
    <property type="nucleotide sequence ID" value="NZ_JAGFBU010000003.1"/>
</dbReference>
<dbReference type="EMBL" id="JAGFBU010000003">
    <property type="protein sequence ID" value="MBP4141990.1"/>
    <property type="molecule type" value="Genomic_DNA"/>
</dbReference>
<comment type="caution">
    <text evidence="1">The sequence shown here is derived from an EMBL/GenBank/DDBJ whole genome shotgun (WGS) entry which is preliminary data.</text>
</comment>
<sequence>MKKTVFLKLVQDRLPDDIIIQDVTQHEFTEDECIGMLSWIQYFNEHYKEFKKEKLPTIQNPYISTKLKLDFGLYRIPCDIEINKGKYIIYITEIKKNSNNKITPKIDLKRLKIK</sequence>
<reference evidence="1 2" key="1">
    <citation type="submission" date="2021-03" db="EMBL/GenBank/DDBJ databases">
        <title>Flavobacterium Flabelliformis Sp. Nov. And Flavobacterium Geliluteum Sp. Nov., Two Novel Multidrug Resistant Psychrophilic Species Isolated From Antarctica.</title>
        <authorList>
            <person name="Kralova S."/>
            <person name="Busse H.J."/>
            <person name="Bezdicek M."/>
            <person name="Nykrynova M."/>
            <person name="Kroupova E."/>
            <person name="Krsek D."/>
            <person name="Sedlacek I."/>
        </authorList>
    </citation>
    <scope>NUCLEOTIDE SEQUENCE [LARGE SCALE GENOMIC DNA]</scope>
    <source>
        <strain evidence="1 2">P4023</strain>
    </source>
</reference>
<dbReference type="Proteomes" id="UP000674217">
    <property type="component" value="Unassembled WGS sequence"/>
</dbReference>
<evidence type="ECO:0000313" key="1">
    <source>
        <dbReference type="EMBL" id="MBP4141990.1"/>
    </source>
</evidence>
<accession>A0ABS5CTR3</accession>
<organism evidence="1 2">
    <name type="scientific">Flavobacterium flabelliforme</name>
    <dbReference type="NCBI Taxonomy" id="2816119"/>
    <lineage>
        <taxon>Bacteria</taxon>
        <taxon>Pseudomonadati</taxon>
        <taxon>Bacteroidota</taxon>
        <taxon>Flavobacteriia</taxon>
        <taxon>Flavobacteriales</taxon>
        <taxon>Flavobacteriaceae</taxon>
        <taxon>Flavobacterium</taxon>
    </lineage>
</organism>
<evidence type="ECO:0000313" key="2">
    <source>
        <dbReference type="Proteomes" id="UP000674217"/>
    </source>
</evidence>